<dbReference type="OrthoDB" id="1955117at2"/>
<keyword evidence="1" id="KW-1133">Transmembrane helix</keyword>
<protein>
    <recommendedName>
        <fullName evidence="4">Yip1 domain-containing protein</fullName>
    </recommendedName>
</protein>
<keyword evidence="1" id="KW-0812">Transmembrane</keyword>
<evidence type="ECO:0000313" key="2">
    <source>
        <dbReference type="EMBL" id="VDN48440.1"/>
    </source>
</evidence>
<feature type="transmembrane region" description="Helical" evidence="1">
    <location>
        <begin position="62"/>
        <end position="91"/>
    </location>
</feature>
<feature type="transmembrane region" description="Helical" evidence="1">
    <location>
        <begin position="32"/>
        <end position="50"/>
    </location>
</feature>
<dbReference type="AlphaFoldDB" id="A0A3P7P4E7"/>
<dbReference type="EMBL" id="LR130778">
    <property type="protein sequence ID" value="VDN48440.1"/>
    <property type="molecule type" value="Genomic_DNA"/>
</dbReference>
<feature type="transmembrane region" description="Helical" evidence="1">
    <location>
        <begin position="162"/>
        <end position="181"/>
    </location>
</feature>
<accession>A0A3P7P4E7</accession>
<dbReference type="Proteomes" id="UP000279029">
    <property type="component" value="Chromosome"/>
</dbReference>
<evidence type="ECO:0008006" key="4">
    <source>
        <dbReference type="Google" id="ProtNLM"/>
    </source>
</evidence>
<reference evidence="2 3" key="1">
    <citation type="submission" date="2018-09" db="EMBL/GenBank/DDBJ databases">
        <authorList>
            <person name="Postec A."/>
        </authorList>
    </citation>
    <scope>NUCLEOTIDE SEQUENCE [LARGE SCALE GENOMIC DNA]</scope>
    <source>
        <strain evidence="2">70B-A</strain>
    </source>
</reference>
<dbReference type="RefSeq" id="WP_125137572.1">
    <property type="nucleotide sequence ID" value="NZ_LR130778.1"/>
</dbReference>
<sequence length="184" mass="20217">METKKAPLIRTIFGMMINPAGVLKNALMRTKWYFSIGVSAFAFGLFFIQTGLDLYKTGQKGFWFVLFCLIIGLLYGMLAIPLFAVVIWLVLKVSKADITILETISAFCLSYSGALIYGLIGIVFSLVLGWNTSIAFGVTGVLWAIGPMMYTIRELTGGNHRLSIPISSLVGVIVLLSWSTLGRF</sequence>
<feature type="transmembrane region" description="Helical" evidence="1">
    <location>
        <begin position="133"/>
        <end position="150"/>
    </location>
</feature>
<evidence type="ECO:0000256" key="1">
    <source>
        <dbReference type="SAM" id="Phobius"/>
    </source>
</evidence>
<evidence type="ECO:0000313" key="3">
    <source>
        <dbReference type="Proteomes" id="UP000279029"/>
    </source>
</evidence>
<keyword evidence="3" id="KW-1185">Reference proteome</keyword>
<feature type="transmembrane region" description="Helical" evidence="1">
    <location>
        <begin position="103"/>
        <end position="127"/>
    </location>
</feature>
<dbReference type="KEGG" id="cbar:PATL70BA_2542"/>
<organism evidence="2 3">
    <name type="scientific">Petrocella atlantisensis</name>
    <dbReference type="NCBI Taxonomy" id="2173034"/>
    <lineage>
        <taxon>Bacteria</taxon>
        <taxon>Bacillati</taxon>
        <taxon>Bacillota</taxon>
        <taxon>Clostridia</taxon>
        <taxon>Lachnospirales</taxon>
        <taxon>Vallitaleaceae</taxon>
        <taxon>Petrocella</taxon>
    </lineage>
</organism>
<proteinExistence type="predicted"/>
<gene>
    <name evidence="2" type="ORF">PATL70BA_2542</name>
</gene>
<name>A0A3P7P4E7_9FIRM</name>
<keyword evidence="1" id="KW-0472">Membrane</keyword>